<feature type="region of interest" description="Disordered" evidence="1">
    <location>
        <begin position="27"/>
        <end position="69"/>
    </location>
</feature>
<reference evidence="2" key="1">
    <citation type="journal article" date="2022" name="bioRxiv">
        <title>Sequencing and chromosome-scale assembly of the giantPleurodeles waltlgenome.</title>
        <authorList>
            <person name="Brown T."/>
            <person name="Elewa A."/>
            <person name="Iarovenko S."/>
            <person name="Subramanian E."/>
            <person name="Araus A.J."/>
            <person name="Petzold A."/>
            <person name="Susuki M."/>
            <person name="Suzuki K.-i.T."/>
            <person name="Hayashi T."/>
            <person name="Toyoda A."/>
            <person name="Oliveira C."/>
            <person name="Osipova E."/>
            <person name="Leigh N.D."/>
            <person name="Simon A."/>
            <person name="Yun M.H."/>
        </authorList>
    </citation>
    <scope>NUCLEOTIDE SEQUENCE</scope>
    <source>
        <strain evidence="2">20211129_DDA</strain>
        <tissue evidence="2">Liver</tissue>
    </source>
</reference>
<dbReference type="Proteomes" id="UP001066276">
    <property type="component" value="Chromosome 10"/>
</dbReference>
<evidence type="ECO:0000313" key="2">
    <source>
        <dbReference type="EMBL" id="KAJ1102495.1"/>
    </source>
</evidence>
<protein>
    <submittedName>
        <fullName evidence="2">Uncharacterized protein</fullName>
    </submittedName>
</protein>
<organism evidence="2 3">
    <name type="scientific">Pleurodeles waltl</name>
    <name type="common">Iberian ribbed newt</name>
    <dbReference type="NCBI Taxonomy" id="8319"/>
    <lineage>
        <taxon>Eukaryota</taxon>
        <taxon>Metazoa</taxon>
        <taxon>Chordata</taxon>
        <taxon>Craniata</taxon>
        <taxon>Vertebrata</taxon>
        <taxon>Euteleostomi</taxon>
        <taxon>Amphibia</taxon>
        <taxon>Batrachia</taxon>
        <taxon>Caudata</taxon>
        <taxon>Salamandroidea</taxon>
        <taxon>Salamandridae</taxon>
        <taxon>Pleurodelinae</taxon>
        <taxon>Pleurodeles</taxon>
    </lineage>
</organism>
<keyword evidence="3" id="KW-1185">Reference proteome</keyword>
<sequence length="178" mass="19272">MTSGQSPRVSPELSNIEHTLLRVARQRWRPLQGEHSGPRPEDLSAIPPHVSHPDLQSLGEQPRGAWQRERARSAIISGLLGPDNQTVPPGPGDVLWPVARGGQREASQRRGLSGQGMQGEPPVACVLLLPPVRGRSVSGVRQGRDWRLLPQENGGRGPLKWSVVAAVTWGRAPSPPVH</sequence>
<name>A0AAV7MFH2_PLEWA</name>
<accession>A0AAV7MFH2</accession>
<gene>
    <name evidence="2" type="ORF">NDU88_007541</name>
</gene>
<evidence type="ECO:0000256" key="1">
    <source>
        <dbReference type="SAM" id="MobiDB-lite"/>
    </source>
</evidence>
<evidence type="ECO:0000313" key="3">
    <source>
        <dbReference type="Proteomes" id="UP001066276"/>
    </source>
</evidence>
<dbReference type="AlphaFoldDB" id="A0AAV7MFH2"/>
<dbReference type="EMBL" id="JANPWB010000014">
    <property type="protein sequence ID" value="KAJ1102495.1"/>
    <property type="molecule type" value="Genomic_DNA"/>
</dbReference>
<proteinExistence type="predicted"/>
<comment type="caution">
    <text evidence="2">The sequence shown here is derived from an EMBL/GenBank/DDBJ whole genome shotgun (WGS) entry which is preliminary data.</text>
</comment>